<evidence type="ECO:0000313" key="2">
    <source>
        <dbReference type="Proteomes" id="UP000012589"/>
    </source>
</evidence>
<dbReference type="HOGENOM" id="CLU_2973643_0_0_9"/>
<proteinExistence type="predicted"/>
<name>N2BB35_9FIRM</name>
<dbReference type="EMBL" id="AQFT01000010">
    <property type="protein sequence ID" value="EMZ37606.1"/>
    <property type="molecule type" value="Genomic_DNA"/>
</dbReference>
<sequence length="58" mass="6611">MPKLTSQQQYNIEQVAATMAIEDMPLTERAYKHLVQQATGEKTADQIAEEIKKEYQNG</sequence>
<accession>N2BB35</accession>
<dbReference type="PATRIC" id="fig|1235802.3.peg.350"/>
<evidence type="ECO:0008006" key="3">
    <source>
        <dbReference type="Google" id="ProtNLM"/>
    </source>
</evidence>
<gene>
    <name evidence="1" type="ORF">C823_00332</name>
</gene>
<dbReference type="AlphaFoldDB" id="N2BB35"/>
<reference evidence="1 2" key="1">
    <citation type="journal article" date="2014" name="Genome Announc.">
        <title>Draft genome sequences of the altered schaedler flora, a defined bacterial community from gnotobiotic mice.</title>
        <authorList>
            <person name="Wannemuehler M.J."/>
            <person name="Overstreet A.M."/>
            <person name="Ward D.V."/>
            <person name="Phillips G.J."/>
        </authorList>
    </citation>
    <scope>NUCLEOTIDE SEQUENCE [LARGE SCALE GENOMIC DNA]</scope>
    <source>
        <strain evidence="1 2">ASF492</strain>
    </source>
</reference>
<evidence type="ECO:0000313" key="1">
    <source>
        <dbReference type="EMBL" id="EMZ37606.1"/>
    </source>
</evidence>
<organism evidence="1 2">
    <name type="scientific">Eubacterium plexicaudatum ASF492</name>
    <dbReference type="NCBI Taxonomy" id="1235802"/>
    <lineage>
        <taxon>Bacteria</taxon>
        <taxon>Bacillati</taxon>
        <taxon>Bacillota</taxon>
        <taxon>Clostridia</taxon>
        <taxon>Eubacteriales</taxon>
        <taxon>Eubacteriaceae</taxon>
        <taxon>Eubacterium</taxon>
    </lineage>
</organism>
<comment type="caution">
    <text evidence="1">The sequence shown here is derived from an EMBL/GenBank/DDBJ whole genome shotgun (WGS) entry which is preliminary data.</text>
</comment>
<dbReference type="STRING" id="1235802.C823_00332"/>
<dbReference type="Proteomes" id="UP000012589">
    <property type="component" value="Unassembled WGS sequence"/>
</dbReference>
<keyword evidence="2" id="KW-1185">Reference proteome</keyword>
<protein>
    <recommendedName>
        <fullName evidence="3">Antitoxin VbhA domain-containing protein</fullName>
    </recommendedName>
</protein>
<dbReference type="eggNOG" id="ENOG502ZTK7">
    <property type="taxonomic scope" value="Bacteria"/>
</dbReference>